<dbReference type="RefSeq" id="WP_214420944.1">
    <property type="nucleotide sequence ID" value="NZ_CP075546.1"/>
</dbReference>
<protein>
    <submittedName>
        <fullName evidence="6">Rubredoxin</fullName>
    </submittedName>
</protein>
<dbReference type="InterPro" id="IPR024935">
    <property type="entry name" value="Rubredoxin_dom"/>
</dbReference>
<evidence type="ECO:0000259" key="5">
    <source>
        <dbReference type="PROSITE" id="PS50903"/>
    </source>
</evidence>
<dbReference type="GeneID" id="65096860"/>
<dbReference type="AlphaFoldDB" id="A0A8E7AZE1"/>
<evidence type="ECO:0000256" key="1">
    <source>
        <dbReference type="ARBA" id="ARBA00022448"/>
    </source>
</evidence>
<evidence type="ECO:0000256" key="3">
    <source>
        <dbReference type="ARBA" id="ARBA00022982"/>
    </source>
</evidence>
<keyword evidence="4" id="KW-0408">Iron</keyword>
<evidence type="ECO:0000256" key="4">
    <source>
        <dbReference type="ARBA" id="ARBA00023004"/>
    </source>
</evidence>
<organism evidence="6 7">
    <name type="scientific">Methanospirillum purgamenti</name>
    <dbReference type="NCBI Taxonomy" id="2834276"/>
    <lineage>
        <taxon>Archaea</taxon>
        <taxon>Methanobacteriati</taxon>
        <taxon>Methanobacteriota</taxon>
        <taxon>Stenosarchaea group</taxon>
        <taxon>Methanomicrobia</taxon>
        <taxon>Methanomicrobiales</taxon>
        <taxon>Methanospirillaceae</taxon>
        <taxon>Methanospirillum</taxon>
    </lineage>
</organism>
<feature type="domain" description="Rubredoxin-like" evidence="5">
    <location>
        <begin position="1"/>
        <end position="41"/>
    </location>
</feature>
<dbReference type="KEGG" id="mrtj:KHC33_06710"/>
<accession>A0A8E7AZE1</accession>
<dbReference type="Gene3D" id="2.20.28.10">
    <property type="match status" value="1"/>
</dbReference>
<dbReference type="Proteomes" id="UP000680656">
    <property type="component" value="Chromosome"/>
</dbReference>
<dbReference type="PROSITE" id="PS50903">
    <property type="entry name" value="RUBREDOXIN_LIKE"/>
    <property type="match status" value="1"/>
</dbReference>
<evidence type="ECO:0000313" key="7">
    <source>
        <dbReference type="Proteomes" id="UP000680656"/>
    </source>
</evidence>
<dbReference type="SUPFAM" id="SSF57802">
    <property type="entry name" value="Rubredoxin-like"/>
    <property type="match status" value="1"/>
</dbReference>
<keyword evidence="7" id="KW-1185">Reference proteome</keyword>
<dbReference type="GO" id="GO:0005506">
    <property type="term" value="F:iron ion binding"/>
    <property type="evidence" value="ECO:0007669"/>
    <property type="project" value="InterPro"/>
</dbReference>
<keyword evidence="1" id="KW-0813">Transport</keyword>
<dbReference type="Pfam" id="PF00301">
    <property type="entry name" value="Rubredoxin"/>
    <property type="match status" value="1"/>
</dbReference>
<keyword evidence="3" id="KW-0249">Electron transport</keyword>
<proteinExistence type="predicted"/>
<keyword evidence="2" id="KW-0479">Metal-binding</keyword>
<name>A0A8E7AZE1_9EURY</name>
<gene>
    <name evidence="6" type="ORF">KHC33_06710</name>
</gene>
<sequence>MYNEAVGDENLKIPPKTLFSSFDSSWVCPRCQTPKELFVEVMA</sequence>
<evidence type="ECO:0000313" key="6">
    <source>
        <dbReference type="EMBL" id="QVV90170.1"/>
    </source>
</evidence>
<reference evidence="6 7" key="1">
    <citation type="submission" date="2021-05" db="EMBL/GenBank/DDBJ databases">
        <title>A novel Methanospirillum isolate from a pyrite-forming mixed culture.</title>
        <authorList>
            <person name="Bunk B."/>
            <person name="Sproer C."/>
            <person name="Spring S."/>
            <person name="Pester M."/>
        </authorList>
    </citation>
    <scope>NUCLEOTIDE SEQUENCE [LARGE SCALE GENOMIC DNA]</scope>
    <source>
        <strain evidence="6 7">J.3.6.1-F.2.7.3</strain>
    </source>
</reference>
<dbReference type="EMBL" id="CP075546">
    <property type="protein sequence ID" value="QVV90170.1"/>
    <property type="molecule type" value="Genomic_DNA"/>
</dbReference>
<evidence type="ECO:0000256" key="2">
    <source>
        <dbReference type="ARBA" id="ARBA00022723"/>
    </source>
</evidence>
<dbReference type="InterPro" id="IPR024934">
    <property type="entry name" value="Rubredoxin-like_dom"/>
</dbReference>